<sequence length="186" mass="20676">MMANTKNSQAAKIRNLIIEWLQDDAKTVIISQAKFPGIRGIRAVDLRQMLQDAGFSQSVVMGAVSAAPKVDARIQKASVKTRQVYYYYSEDGQPLAVPTPSAITGQPIDGTITELPEYNALGGALNDLNTQLESLYKGIKEEAAKRPLADYEVDFLEDFTHTVSDQLDLLRELRAQARLYTLRNDK</sequence>
<dbReference type="AlphaFoldDB" id="A0A2V1MXN1"/>
<dbReference type="EMBL" id="QCXQ01000003">
    <property type="protein sequence ID" value="PWF99756.1"/>
    <property type="molecule type" value="Genomic_DNA"/>
</dbReference>
<evidence type="ECO:0000313" key="2">
    <source>
        <dbReference type="Proteomes" id="UP000245080"/>
    </source>
</evidence>
<organism evidence="1 2">
    <name type="scientific">Levilactobacillus bambusae</name>
    <dbReference type="NCBI Taxonomy" id="2024736"/>
    <lineage>
        <taxon>Bacteria</taxon>
        <taxon>Bacillati</taxon>
        <taxon>Bacillota</taxon>
        <taxon>Bacilli</taxon>
        <taxon>Lactobacillales</taxon>
        <taxon>Lactobacillaceae</taxon>
        <taxon>Levilactobacillus</taxon>
    </lineage>
</organism>
<evidence type="ECO:0000313" key="1">
    <source>
        <dbReference type="EMBL" id="PWF99756.1"/>
    </source>
</evidence>
<reference evidence="1 2" key="1">
    <citation type="journal article" date="2018" name="Int. J. Syst. Evol. Microbiol.">
        <title>Lactobacillus bambusae sp. nov., isolated from a traditional fermented Ma-bamboo shoots of Taiwan.</title>
        <authorList>
            <person name="Wang L.-T."/>
        </authorList>
    </citation>
    <scope>NUCLEOTIDE SEQUENCE [LARGE SCALE GENOMIC DNA]</scope>
    <source>
        <strain evidence="1 2">BS-W1</strain>
    </source>
</reference>
<gene>
    <name evidence="1" type="ORF">DCM90_06760</name>
</gene>
<proteinExistence type="predicted"/>
<name>A0A2V1MXN1_9LACO</name>
<comment type="caution">
    <text evidence="1">The sequence shown here is derived from an EMBL/GenBank/DDBJ whole genome shotgun (WGS) entry which is preliminary data.</text>
</comment>
<accession>A0A2V1MXN1</accession>
<keyword evidence="2" id="KW-1185">Reference proteome</keyword>
<dbReference type="Proteomes" id="UP000245080">
    <property type="component" value="Unassembled WGS sequence"/>
</dbReference>
<protein>
    <submittedName>
        <fullName evidence="1">Uncharacterized protein</fullName>
    </submittedName>
</protein>